<comment type="subcellular location">
    <subcellularLocation>
        <location evidence="1">Endomembrane system</location>
    </subcellularLocation>
</comment>
<evidence type="ECO:0000256" key="2">
    <source>
        <dbReference type="ARBA" id="ARBA00022801"/>
    </source>
</evidence>
<organism evidence="6 7">
    <name type="scientific">Phytophthora sojae (strain P6497)</name>
    <name type="common">Soybean stem and root rot agent</name>
    <name type="synonym">Phytophthora megasperma f. sp. glycines</name>
    <dbReference type="NCBI Taxonomy" id="1094619"/>
    <lineage>
        <taxon>Eukaryota</taxon>
        <taxon>Sar</taxon>
        <taxon>Stramenopiles</taxon>
        <taxon>Oomycota</taxon>
        <taxon>Peronosporomycetes</taxon>
        <taxon>Peronosporales</taxon>
        <taxon>Peronosporaceae</taxon>
        <taxon>Phytophthora</taxon>
    </lineage>
</organism>
<dbReference type="PROSITE" id="PS50275">
    <property type="entry name" value="SAC"/>
    <property type="match status" value="1"/>
</dbReference>
<keyword evidence="3" id="KW-0472">Membrane</keyword>
<dbReference type="GO" id="GO:0046856">
    <property type="term" value="P:phosphatidylinositol dephosphorylation"/>
    <property type="evidence" value="ECO:0007669"/>
    <property type="project" value="InterPro"/>
</dbReference>
<dbReference type="RefSeq" id="XP_009521399.1">
    <property type="nucleotide sequence ID" value="XM_009523104.1"/>
</dbReference>
<evidence type="ECO:0000313" key="6">
    <source>
        <dbReference type="EMBL" id="EGZ26111.1"/>
    </source>
</evidence>
<dbReference type="InterPro" id="IPR043573">
    <property type="entry name" value="Fig4-like"/>
</dbReference>
<evidence type="ECO:0000259" key="5">
    <source>
        <dbReference type="PROSITE" id="PS50275"/>
    </source>
</evidence>
<dbReference type="GO" id="GO:0012505">
    <property type="term" value="C:endomembrane system"/>
    <property type="evidence" value="ECO:0007669"/>
    <property type="project" value="UniProtKB-SubCell"/>
</dbReference>
<dbReference type="Gene3D" id="3.80.10.10">
    <property type="entry name" value="Ribonuclease Inhibitor"/>
    <property type="match status" value="1"/>
</dbReference>
<dbReference type="PANTHER" id="PTHR45738:SF5">
    <property type="entry name" value="POLYPHOSPHOINOSITIDE PHOSPHATASE"/>
    <property type="match status" value="1"/>
</dbReference>
<feature type="region of interest" description="Disordered" evidence="4">
    <location>
        <begin position="1403"/>
        <end position="1471"/>
    </location>
</feature>
<dbReference type="PANTHER" id="PTHR45738">
    <property type="entry name" value="POLYPHOSPHOINOSITIDE PHOSPHATASE"/>
    <property type="match status" value="1"/>
</dbReference>
<dbReference type="InterPro" id="IPR032675">
    <property type="entry name" value="LRR_dom_sf"/>
</dbReference>
<dbReference type="KEGG" id="psoj:PHYSODRAFT_297483"/>
<sequence length="1778" mass="201272">MTYIPDLSIARQQEVAKVTRKNAQSRQAHQKLVEQQRRADSNDAVRRRVRVDVLTAWTNARLKDDHIERIKREGALSIASELQKTSAVNEFSSLQERCIYEIARSFDLYSSSCEFTQAFFASFEPWMVSRLAELTTAFKTMSDGNVKLLLLQPTEHLTIGFVRDEKSLAPLFDEAEVDHRMAWQFAPGHLMEHEAESWEDLDVEDVDIVQTQEEVRLLSLSLVSCLGLSSRFLTQLTTAHPYLEHLKIVDCFDAAAGEQGAALLQQLAKSRSLKTLHFSWCCWLTTEILVTFAYQLLEPPVSPLQELHVSDCFDVLGEYVASVFNELLPSTDRHSRRSKRTEAMSIAGPLYRRTPRLFNRNKPGEWGLVWCELALERGELVVALDPDGRSRIATIPVKDCELAHVRSDGRDCIELTIIRGKKETFSSHESSHDVDWWYGGNTYSTRALDIIFSVNFNADKILFILLFICVCDRMTTLIAVKRDLERGVKPQFSLLTPPVSEPTTRPKHMRRPSSTLSLNLNLAANAAAAGNTQNGATLGRPTLRRRKPALATCETLFERFTIYETPSMYYVVCSDRHYSRFRMIELDRMVERPKKLNEVLKEDERVYDWEQMEARLQALAELARVHGTGDLVRAFTAVAIVGCIRFLRGYYFIFVTQRRKIGNIGGNSIYGISATQQLNLSRPEEDQSAWTRLNRWFNPSPEEEAEARYLGLFHFLDLTKDFYFSYSYDITHTLQHNMTTEHSEPAEMFTWNSYLTRELRSCLSGGAAADLVVPLVLGCYEQRKCSVFGRLVSIVLLARRSRHFAGTRYLKRGVADTGKAANDVETEQIIEDESMGPGKFSSFVQHRGSIPVFWSQETSATLPKPPIVLNRVDPTYTATQKHFADLFSRYGSPIVALNLVKQSEKKEREVIVGNEYMNAVEYLNSFMPPDHRVRYVALDYSRLSGPKQKGLNVLHSLDKVAVWALTQTGFFCSAPKRQINQNGNRRTAQAFVPNAPSEPWDAFTVSSHLQQVGEDSVEVSPVDPPPSPTITRNSGDWLEQRGILRTNCIDCLDRTNVSQFSVGMRALGQQLYVMGIKNTPLLESRSQLVLVLMKLYSLMGDAISMQYGGSEAHKNVKNSAARENVKHRELLTSIRRYYSNSFTDTAKQDAINIFLGHFVPKEDSPPLWELDSDYYLHNFEVRNGMAACENVRRNLAFHAENKRKAFGEFYGIPPMQLSCCSSSEILDEDSDGSGDSDDESIHANVLVLAARDQAKRDAYIRECRRVLDDWWKEPLDAFERPKYCLPPPDEKAPCACDQVVRKGIREELLGGSTVNSSKQSGAGNRKASPRSPCSDDFLHMYHPEELTTFDKVLGYKFMLPMEISDEVTDKEKRRSESAVVAHLTSAPSSSSISGLARVDEENFSDLEQGTRRGQQKHGNNRSYRSMSAPDIGEEVGYSPKPNLRARDNAREHKQGHQEDYTSISGSESRRASRSALAEAINKYGGHGSAALKTAVKRKDDQISIEDYVLSRGRRKFVGDCSTPTVDPVYQQYEWLVWIHALRFHTLTSLQSFFYRYVLGKQSPQIWENDNESVKMYFEAYMRDNRISPDDARSLREAQARAGATFKLQTGPYTGLEQNVKARVLVAKKLKTEPEDRKLFEETLNMKKLVQTGDASVPAESLELYKTFFDEELPSVEIYRPAKISAPPASVSVDLTPPVTKRCTSATALSSELAKSIQRLSLIKKNRTRFSGGDLISVGPLFKMDGGKDRDFIVFNEAAAENSFGEVTRNETELSFYSK</sequence>
<dbReference type="InParanoid" id="G4YWJ7"/>
<keyword evidence="7" id="KW-1185">Reference proteome</keyword>
<dbReference type="STRING" id="1094619.G4YWJ7"/>
<dbReference type="SUPFAM" id="SSF52047">
    <property type="entry name" value="RNI-like"/>
    <property type="match status" value="1"/>
</dbReference>
<feature type="compositionally biased region" description="Basic and acidic residues" evidence="4">
    <location>
        <begin position="1444"/>
        <end position="1459"/>
    </location>
</feature>
<dbReference type="Proteomes" id="UP000002640">
    <property type="component" value="Unassembled WGS sequence"/>
</dbReference>
<dbReference type="GO" id="GO:0043813">
    <property type="term" value="F:phosphatidylinositol-3,5-bisphosphate 5-phosphatase activity"/>
    <property type="evidence" value="ECO:0007669"/>
    <property type="project" value="InterPro"/>
</dbReference>
<evidence type="ECO:0000256" key="1">
    <source>
        <dbReference type="ARBA" id="ARBA00004308"/>
    </source>
</evidence>
<evidence type="ECO:0000256" key="4">
    <source>
        <dbReference type="SAM" id="MobiDB-lite"/>
    </source>
</evidence>
<gene>
    <name evidence="6" type="ORF">PHYSODRAFT_297483</name>
</gene>
<protein>
    <recommendedName>
        <fullName evidence="5">SAC domain-containing protein</fullName>
    </recommendedName>
</protein>
<dbReference type="EMBL" id="JH159152">
    <property type="protein sequence ID" value="EGZ26111.1"/>
    <property type="molecule type" value="Genomic_DNA"/>
</dbReference>
<feature type="compositionally biased region" description="Polar residues" evidence="4">
    <location>
        <begin position="1312"/>
        <end position="1322"/>
    </location>
</feature>
<reference evidence="6 7" key="1">
    <citation type="journal article" date="2006" name="Science">
        <title>Phytophthora genome sequences uncover evolutionary origins and mechanisms of pathogenesis.</title>
        <authorList>
            <person name="Tyler B.M."/>
            <person name="Tripathy S."/>
            <person name="Zhang X."/>
            <person name="Dehal P."/>
            <person name="Jiang R.H."/>
            <person name="Aerts A."/>
            <person name="Arredondo F.D."/>
            <person name="Baxter L."/>
            <person name="Bensasson D."/>
            <person name="Beynon J.L."/>
            <person name="Chapman J."/>
            <person name="Damasceno C.M."/>
            <person name="Dorrance A.E."/>
            <person name="Dou D."/>
            <person name="Dickerman A.W."/>
            <person name="Dubchak I.L."/>
            <person name="Garbelotto M."/>
            <person name="Gijzen M."/>
            <person name="Gordon S.G."/>
            <person name="Govers F."/>
            <person name="Grunwald N.J."/>
            <person name="Huang W."/>
            <person name="Ivors K.L."/>
            <person name="Jones R.W."/>
            <person name="Kamoun S."/>
            <person name="Krampis K."/>
            <person name="Lamour K.H."/>
            <person name="Lee M.K."/>
            <person name="McDonald W.H."/>
            <person name="Medina M."/>
            <person name="Meijer H.J."/>
            <person name="Nordberg E.K."/>
            <person name="Maclean D.J."/>
            <person name="Ospina-Giraldo M.D."/>
            <person name="Morris P.F."/>
            <person name="Phuntumart V."/>
            <person name="Putnam N.H."/>
            <person name="Rash S."/>
            <person name="Rose J.K."/>
            <person name="Sakihama Y."/>
            <person name="Salamov A.A."/>
            <person name="Savidor A."/>
            <person name="Scheuring C.F."/>
            <person name="Smith B.M."/>
            <person name="Sobral B.W."/>
            <person name="Terry A."/>
            <person name="Torto-Alalibo T.A."/>
            <person name="Win J."/>
            <person name="Xu Z."/>
            <person name="Zhang H."/>
            <person name="Grigoriev I.V."/>
            <person name="Rokhsar D.S."/>
            <person name="Boore J.L."/>
        </authorList>
    </citation>
    <scope>NUCLEOTIDE SEQUENCE [LARGE SCALE GENOMIC DNA]</scope>
    <source>
        <strain evidence="6 7">P6497</strain>
    </source>
</reference>
<evidence type="ECO:0000313" key="7">
    <source>
        <dbReference type="Proteomes" id="UP000002640"/>
    </source>
</evidence>
<dbReference type="InterPro" id="IPR002013">
    <property type="entry name" value="SAC_dom"/>
</dbReference>
<evidence type="ECO:0000256" key="3">
    <source>
        <dbReference type="ARBA" id="ARBA00023136"/>
    </source>
</evidence>
<name>G4YWJ7_PHYSP</name>
<feature type="region of interest" description="Disordered" evidence="4">
    <location>
        <begin position="1310"/>
        <end position="1331"/>
    </location>
</feature>
<accession>G4YWJ7</accession>
<dbReference type="OMA" id="YMRDNRI"/>
<dbReference type="GeneID" id="20641494"/>
<proteinExistence type="predicted"/>
<feature type="domain" description="SAC" evidence="5">
    <location>
        <begin position="713"/>
        <end position="1109"/>
    </location>
</feature>
<dbReference type="Pfam" id="PF02383">
    <property type="entry name" value="Syja_N"/>
    <property type="match status" value="1"/>
</dbReference>
<keyword evidence="2" id="KW-0378">Hydrolase</keyword>
<dbReference type="SMR" id="G4YWJ7"/>